<dbReference type="CDD" id="cd01038">
    <property type="entry name" value="Endonuclease_DUF559"/>
    <property type="match status" value="1"/>
</dbReference>
<evidence type="ECO:0000313" key="3">
    <source>
        <dbReference type="Proteomes" id="UP000177707"/>
    </source>
</evidence>
<proteinExistence type="predicted"/>
<sequence>MNSKFLYNNKVLRDRRQELRNGATESEKILWNNLKHSKLGGFKFVRQYSVGPYILDFYCPKLRLAIELDGSQHSERDAILYDKDRNDYLDAVYIKVLRFWNMEITKNIKGSIDKILQEILKVADPLLK</sequence>
<dbReference type="AlphaFoldDB" id="A0A1G2TVM3"/>
<evidence type="ECO:0000313" key="2">
    <source>
        <dbReference type="EMBL" id="OHB01375.1"/>
    </source>
</evidence>
<feature type="domain" description="DUF559" evidence="1">
    <location>
        <begin position="13"/>
        <end position="119"/>
    </location>
</feature>
<dbReference type="Gene3D" id="3.40.960.10">
    <property type="entry name" value="VSR Endonuclease"/>
    <property type="match status" value="1"/>
</dbReference>
<dbReference type="InterPro" id="IPR047216">
    <property type="entry name" value="Endonuclease_DUF559_bact"/>
</dbReference>
<organism evidence="2 3">
    <name type="scientific">Candidatus Zambryskibacteria bacterium RIFCSPLOWO2_01_FULL_39_39</name>
    <dbReference type="NCBI Taxonomy" id="1802758"/>
    <lineage>
        <taxon>Bacteria</taxon>
        <taxon>Candidatus Zambryskiibacteriota</taxon>
    </lineage>
</organism>
<dbReference type="EMBL" id="MHWB01000013">
    <property type="protein sequence ID" value="OHB01375.1"/>
    <property type="molecule type" value="Genomic_DNA"/>
</dbReference>
<dbReference type="InterPro" id="IPR007569">
    <property type="entry name" value="DUF559"/>
</dbReference>
<dbReference type="Proteomes" id="UP000177707">
    <property type="component" value="Unassembled WGS sequence"/>
</dbReference>
<reference evidence="2 3" key="1">
    <citation type="journal article" date="2016" name="Nat. Commun.">
        <title>Thousands of microbial genomes shed light on interconnected biogeochemical processes in an aquifer system.</title>
        <authorList>
            <person name="Anantharaman K."/>
            <person name="Brown C.T."/>
            <person name="Hug L.A."/>
            <person name="Sharon I."/>
            <person name="Castelle C.J."/>
            <person name="Probst A.J."/>
            <person name="Thomas B.C."/>
            <person name="Singh A."/>
            <person name="Wilkins M.J."/>
            <person name="Karaoz U."/>
            <person name="Brodie E.L."/>
            <person name="Williams K.H."/>
            <person name="Hubbard S.S."/>
            <person name="Banfield J.F."/>
        </authorList>
    </citation>
    <scope>NUCLEOTIDE SEQUENCE [LARGE SCALE GENOMIC DNA]</scope>
</reference>
<dbReference type="PANTHER" id="PTHR38590:SF1">
    <property type="entry name" value="BLL0828 PROTEIN"/>
    <property type="match status" value="1"/>
</dbReference>
<dbReference type="SUPFAM" id="SSF52980">
    <property type="entry name" value="Restriction endonuclease-like"/>
    <property type="match status" value="1"/>
</dbReference>
<dbReference type="Pfam" id="PF04480">
    <property type="entry name" value="DUF559"/>
    <property type="match status" value="1"/>
</dbReference>
<comment type="caution">
    <text evidence="2">The sequence shown here is derived from an EMBL/GenBank/DDBJ whole genome shotgun (WGS) entry which is preliminary data.</text>
</comment>
<evidence type="ECO:0000259" key="1">
    <source>
        <dbReference type="Pfam" id="PF04480"/>
    </source>
</evidence>
<protein>
    <recommendedName>
        <fullName evidence="1">DUF559 domain-containing protein</fullName>
    </recommendedName>
</protein>
<dbReference type="STRING" id="1802758.A3A96_01625"/>
<accession>A0A1G2TVM3</accession>
<dbReference type="PANTHER" id="PTHR38590">
    <property type="entry name" value="BLL0828 PROTEIN"/>
    <property type="match status" value="1"/>
</dbReference>
<gene>
    <name evidence="2" type="ORF">A3A96_01625</name>
</gene>
<name>A0A1G2TVM3_9BACT</name>
<dbReference type="InterPro" id="IPR011335">
    <property type="entry name" value="Restrct_endonuc-II-like"/>
</dbReference>